<dbReference type="Proteomes" id="UP001056120">
    <property type="component" value="Linkage Group LG21"/>
</dbReference>
<name>A0ACB9CDJ0_9ASTR</name>
<keyword evidence="2" id="KW-1185">Reference proteome</keyword>
<dbReference type="EMBL" id="CM042038">
    <property type="protein sequence ID" value="KAI3732344.1"/>
    <property type="molecule type" value="Genomic_DNA"/>
</dbReference>
<evidence type="ECO:0000313" key="2">
    <source>
        <dbReference type="Proteomes" id="UP001056120"/>
    </source>
</evidence>
<reference evidence="1 2" key="2">
    <citation type="journal article" date="2022" name="Mol. Ecol. Resour.">
        <title>The genomes of chicory, endive, great burdock and yacon provide insights into Asteraceae paleo-polyploidization history and plant inulin production.</title>
        <authorList>
            <person name="Fan W."/>
            <person name="Wang S."/>
            <person name="Wang H."/>
            <person name="Wang A."/>
            <person name="Jiang F."/>
            <person name="Liu H."/>
            <person name="Zhao H."/>
            <person name="Xu D."/>
            <person name="Zhang Y."/>
        </authorList>
    </citation>
    <scope>NUCLEOTIDE SEQUENCE [LARGE SCALE GENOMIC DNA]</scope>
    <source>
        <strain evidence="2">cv. Yunnan</strain>
        <tissue evidence="1">Leaves</tissue>
    </source>
</reference>
<accession>A0ACB9CDJ0</accession>
<proteinExistence type="predicted"/>
<gene>
    <name evidence="1" type="ORF">L1987_63548</name>
</gene>
<sequence>MKNRSSQCVKNSLARVSNSGFSNSGSVGVEDVDEDEYYEADGGEFVVTVGPPLVGGENGCGHCWIIGIDFWRVNVER</sequence>
<reference evidence="2" key="1">
    <citation type="journal article" date="2022" name="Mol. Ecol. Resour.">
        <title>The genomes of chicory, endive, great burdock and yacon provide insights into Asteraceae palaeo-polyploidization history and plant inulin production.</title>
        <authorList>
            <person name="Fan W."/>
            <person name="Wang S."/>
            <person name="Wang H."/>
            <person name="Wang A."/>
            <person name="Jiang F."/>
            <person name="Liu H."/>
            <person name="Zhao H."/>
            <person name="Xu D."/>
            <person name="Zhang Y."/>
        </authorList>
    </citation>
    <scope>NUCLEOTIDE SEQUENCE [LARGE SCALE GENOMIC DNA]</scope>
    <source>
        <strain evidence="2">cv. Yunnan</strain>
    </source>
</reference>
<comment type="caution">
    <text evidence="1">The sequence shown here is derived from an EMBL/GenBank/DDBJ whole genome shotgun (WGS) entry which is preliminary data.</text>
</comment>
<organism evidence="1 2">
    <name type="scientific">Smallanthus sonchifolius</name>
    <dbReference type="NCBI Taxonomy" id="185202"/>
    <lineage>
        <taxon>Eukaryota</taxon>
        <taxon>Viridiplantae</taxon>
        <taxon>Streptophyta</taxon>
        <taxon>Embryophyta</taxon>
        <taxon>Tracheophyta</taxon>
        <taxon>Spermatophyta</taxon>
        <taxon>Magnoliopsida</taxon>
        <taxon>eudicotyledons</taxon>
        <taxon>Gunneridae</taxon>
        <taxon>Pentapetalae</taxon>
        <taxon>asterids</taxon>
        <taxon>campanulids</taxon>
        <taxon>Asterales</taxon>
        <taxon>Asteraceae</taxon>
        <taxon>Asteroideae</taxon>
        <taxon>Heliantheae alliance</taxon>
        <taxon>Millerieae</taxon>
        <taxon>Smallanthus</taxon>
    </lineage>
</organism>
<protein>
    <submittedName>
        <fullName evidence="1">Uncharacterized protein</fullName>
    </submittedName>
</protein>
<evidence type="ECO:0000313" key="1">
    <source>
        <dbReference type="EMBL" id="KAI3732344.1"/>
    </source>
</evidence>